<dbReference type="EMBL" id="SJPN01000004">
    <property type="protein sequence ID" value="TWU02564.1"/>
    <property type="molecule type" value="Genomic_DNA"/>
</dbReference>
<sequence length="47" mass="5438">MMLQRKTLEQLVLSCGPEIILKPEMRVDVGYAETDKAMRIQTGLRFQ</sequence>
<name>A0A5C6AWS2_9BACT</name>
<gene>
    <name evidence="1" type="ORF">Pla52n_36140</name>
</gene>
<dbReference type="RefSeq" id="WP_342190211.1">
    <property type="nucleotide sequence ID" value="NZ_CP151726.1"/>
</dbReference>
<organism evidence="1 2">
    <name type="scientific">Stieleria varia</name>
    <dbReference type="NCBI Taxonomy" id="2528005"/>
    <lineage>
        <taxon>Bacteria</taxon>
        <taxon>Pseudomonadati</taxon>
        <taxon>Planctomycetota</taxon>
        <taxon>Planctomycetia</taxon>
        <taxon>Pirellulales</taxon>
        <taxon>Pirellulaceae</taxon>
        <taxon>Stieleria</taxon>
    </lineage>
</organism>
<comment type="caution">
    <text evidence="1">The sequence shown here is derived from an EMBL/GenBank/DDBJ whole genome shotgun (WGS) entry which is preliminary data.</text>
</comment>
<keyword evidence="2" id="KW-1185">Reference proteome</keyword>
<reference evidence="1 2" key="1">
    <citation type="submission" date="2019-02" db="EMBL/GenBank/DDBJ databases">
        <title>Deep-cultivation of Planctomycetes and their phenomic and genomic characterization uncovers novel biology.</title>
        <authorList>
            <person name="Wiegand S."/>
            <person name="Jogler M."/>
            <person name="Boedeker C."/>
            <person name="Pinto D."/>
            <person name="Vollmers J."/>
            <person name="Rivas-Marin E."/>
            <person name="Kohn T."/>
            <person name="Peeters S.H."/>
            <person name="Heuer A."/>
            <person name="Rast P."/>
            <person name="Oberbeckmann S."/>
            <person name="Bunk B."/>
            <person name="Jeske O."/>
            <person name="Meyerdierks A."/>
            <person name="Storesund J.E."/>
            <person name="Kallscheuer N."/>
            <person name="Luecker S."/>
            <person name="Lage O.M."/>
            <person name="Pohl T."/>
            <person name="Merkel B.J."/>
            <person name="Hornburger P."/>
            <person name="Mueller R.-W."/>
            <person name="Bruemmer F."/>
            <person name="Labrenz M."/>
            <person name="Spormann A.M."/>
            <person name="Op Den Camp H."/>
            <person name="Overmann J."/>
            <person name="Amann R."/>
            <person name="Jetten M.S.M."/>
            <person name="Mascher T."/>
            <person name="Medema M.H."/>
            <person name="Devos D.P."/>
            <person name="Kaster A.-K."/>
            <person name="Ovreas L."/>
            <person name="Rohde M."/>
            <person name="Galperin M.Y."/>
            <person name="Jogler C."/>
        </authorList>
    </citation>
    <scope>NUCLEOTIDE SEQUENCE [LARGE SCALE GENOMIC DNA]</scope>
    <source>
        <strain evidence="1 2">Pla52n</strain>
    </source>
</reference>
<protein>
    <submittedName>
        <fullName evidence="1">Uncharacterized protein</fullName>
    </submittedName>
</protein>
<evidence type="ECO:0000313" key="2">
    <source>
        <dbReference type="Proteomes" id="UP000320176"/>
    </source>
</evidence>
<accession>A0A5C6AWS2</accession>
<evidence type="ECO:0000313" key="1">
    <source>
        <dbReference type="EMBL" id="TWU02564.1"/>
    </source>
</evidence>
<dbReference type="Proteomes" id="UP000320176">
    <property type="component" value="Unassembled WGS sequence"/>
</dbReference>
<proteinExistence type="predicted"/>
<dbReference type="AlphaFoldDB" id="A0A5C6AWS2"/>